<evidence type="ECO:0000313" key="4">
    <source>
        <dbReference type="EMBL" id="KAK8384375.1"/>
    </source>
</evidence>
<dbReference type="AlphaFoldDB" id="A0AAW0TBQ3"/>
<comment type="similarity">
    <text evidence="1">Belongs to the GILT family.</text>
</comment>
<feature type="domain" description="DUF547" evidence="3">
    <location>
        <begin position="160"/>
        <end position="284"/>
    </location>
</feature>
<evidence type="ECO:0000259" key="3">
    <source>
        <dbReference type="Pfam" id="PF04784"/>
    </source>
</evidence>
<evidence type="ECO:0000256" key="1">
    <source>
        <dbReference type="ARBA" id="ARBA00005679"/>
    </source>
</evidence>
<name>A0AAW0TBQ3_SCYPA</name>
<keyword evidence="2" id="KW-0325">Glycoprotein</keyword>
<evidence type="ECO:0000256" key="2">
    <source>
        <dbReference type="ARBA" id="ARBA00023180"/>
    </source>
</evidence>
<sequence>MDAWLPALPYLSSVWRMSRVTFLVQKNPKLFSSLSNIIPHFPLLNQKQLAQCQHRLQVSRVCRRAAPGSDPIAISLLRGGCGTVSCRSWLFNRDSPVLRQPVNSTHIVDLTSDFMARLLEGYSVNDGKQLSYLALEKSVFYKQGFLELGALLRSADPLLMEPAERKTLFINVYNLLTIQAIVSRNPLPESTISVPNFWRRYAYQVGPYSLHLDDIEHGILRGNRPHPTSGTTMFLDDDPRLALTLPADHRIHGALNCGARSCPPLQAYYTEQLDQQLDEGLNAFCNGSVKLLGDNSLIINSIFQWFRVDFGSTEASVLEWLAEQVTDDIITQALLQASNGQRRFSYNYDWTLNAVSGAGGGKVKVDVYFSSLCSDTVRFFTTQLYPAWTQLQDIMDLNLVPFGKAKASPLGNGDYHFDCQHGPNECYGNKVMACIQNSFPIATQVKMIHCMMTKGYPAFAGPECSREQGVEWADLERCSQSSTASAYLYQNGVKTSALKPSVYFIPTITIDGQYGQSQLRTSLGSLKDQICQFHKGPPHQNCV</sequence>
<proteinExistence type="inferred from homology"/>
<accession>A0AAW0TBQ3</accession>
<keyword evidence="5" id="KW-1185">Reference proteome</keyword>
<dbReference type="Pfam" id="PF04784">
    <property type="entry name" value="DUF547"/>
    <property type="match status" value="1"/>
</dbReference>
<dbReference type="PANTHER" id="PTHR46361:SF3">
    <property type="entry name" value="ELECTRON CARRIER_ PROTEIN DISULFIDE OXIDOREDUCTASE"/>
    <property type="match status" value="1"/>
</dbReference>
<dbReference type="InterPro" id="IPR006869">
    <property type="entry name" value="DUF547"/>
</dbReference>
<evidence type="ECO:0000313" key="5">
    <source>
        <dbReference type="Proteomes" id="UP001487740"/>
    </source>
</evidence>
<gene>
    <name evidence="4" type="ORF">O3P69_009283</name>
</gene>
<dbReference type="InterPro" id="IPR004911">
    <property type="entry name" value="Interferon-induced_GILT"/>
</dbReference>
<dbReference type="Pfam" id="PF03227">
    <property type="entry name" value="GILT"/>
    <property type="match status" value="1"/>
</dbReference>
<dbReference type="Proteomes" id="UP001487740">
    <property type="component" value="Unassembled WGS sequence"/>
</dbReference>
<organism evidence="4 5">
    <name type="scientific">Scylla paramamosain</name>
    <name type="common">Mud crab</name>
    <dbReference type="NCBI Taxonomy" id="85552"/>
    <lineage>
        <taxon>Eukaryota</taxon>
        <taxon>Metazoa</taxon>
        <taxon>Ecdysozoa</taxon>
        <taxon>Arthropoda</taxon>
        <taxon>Crustacea</taxon>
        <taxon>Multicrustacea</taxon>
        <taxon>Malacostraca</taxon>
        <taxon>Eumalacostraca</taxon>
        <taxon>Eucarida</taxon>
        <taxon>Decapoda</taxon>
        <taxon>Pleocyemata</taxon>
        <taxon>Brachyura</taxon>
        <taxon>Eubrachyura</taxon>
        <taxon>Portunoidea</taxon>
        <taxon>Portunidae</taxon>
        <taxon>Portuninae</taxon>
        <taxon>Scylla</taxon>
    </lineage>
</organism>
<comment type="caution">
    <text evidence="4">The sequence shown here is derived from an EMBL/GenBank/DDBJ whole genome shotgun (WGS) entry which is preliminary data.</text>
</comment>
<reference evidence="4 5" key="1">
    <citation type="submission" date="2023-03" db="EMBL/GenBank/DDBJ databases">
        <title>High-quality genome of Scylla paramamosain provides insights in environmental adaptation.</title>
        <authorList>
            <person name="Zhang L."/>
        </authorList>
    </citation>
    <scope>NUCLEOTIDE SEQUENCE [LARGE SCALE GENOMIC DNA]</scope>
    <source>
        <strain evidence="4">LZ_2023a</strain>
        <tissue evidence="4">Muscle</tissue>
    </source>
</reference>
<protein>
    <recommendedName>
        <fullName evidence="3">DUF547 domain-containing protein</fullName>
    </recommendedName>
</protein>
<dbReference type="EMBL" id="JARAKH010000035">
    <property type="protein sequence ID" value="KAK8384375.1"/>
    <property type="molecule type" value="Genomic_DNA"/>
</dbReference>
<dbReference type="PANTHER" id="PTHR46361">
    <property type="entry name" value="ELECTRON CARRIER/ PROTEIN DISULFIDE OXIDOREDUCTASE"/>
    <property type="match status" value="1"/>
</dbReference>
<dbReference type="GO" id="GO:0016671">
    <property type="term" value="F:oxidoreductase activity, acting on a sulfur group of donors, disulfide as acceptor"/>
    <property type="evidence" value="ECO:0007669"/>
    <property type="project" value="InterPro"/>
</dbReference>